<proteinExistence type="inferred from homology"/>
<dbReference type="OrthoDB" id="9814407at2"/>
<evidence type="ECO:0000256" key="1">
    <source>
        <dbReference type="ARBA" id="ARBA00007689"/>
    </source>
</evidence>
<dbReference type="Proteomes" id="UP000267469">
    <property type="component" value="Unassembled WGS sequence"/>
</dbReference>
<evidence type="ECO:0000313" key="4">
    <source>
        <dbReference type="Proteomes" id="UP000267469"/>
    </source>
</evidence>
<dbReference type="PANTHER" id="PTHR37828:SF1">
    <property type="entry name" value="YCII-RELATED DOMAIN-CONTAINING PROTEIN"/>
    <property type="match status" value="1"/>
</dbReference>
<keyword evidence="3" id="KW-0378">Hydrolase</keyword>
<evidence type="ECO:0000259" key="2">
    <source>
        <dbReference type="Pfam" id="PF03795"/>
    </source>
</evidence>
<dbReference type="RefSeq" id="WP_123214853.1">
    <property type="nucleotide sequence ID" value="NZ_RJTM01000027.1"/>
</dbReference>
<dbReference type="EMBL" id="RJTM01000027">
    <property type="protein sequence ID" value="RNL91314.1"/>
    <property type="molecule type" value="Genomic_DNA"/>
</dbReference>
<sequence>MFIINLTYKTSFDKVEPHLQAHMDFVNEQYENGNFLASGKKVPRTGGVILSGVESRETLSSLMEQDPFIQHGVADFEITEFVISRVSEHLKTTFSL</sequence>
<organism evidence="3 4">
    <name type="scientific">Sinomicrobium pectinilyticum</name>
    <dbReference type="NCBI Taxonomy" id="1084421"/>
    <lineage>
        <taxon>Bacteria</taxon>
        <taxon>Pseudomonadati</taxon>
        <taxon>Bacteroidota</taxon>
        <taxon>Flavobacteriia</taxon>
        <taxon>Flavobacteriales</taxon>
        <taxon>Flavobacteriaceae</taxon>
        <taxon>Sinomicrobium</taxon>
    </lineage>
</organism>
<dbReference type="AlphaFoldDB" id="A0A3N0EU78"/>
<feature type="domain" description="YCII-related" evidence="2">
    <location>
        <begin position="9"/>
        <end position="81"/>
    </location>
</feature>
<dbReference type="SUPFAM" id="SSF54909">
    <property type="entry name" value="Dimeric alpha+beta barrel"/>
    <property type="match status" value="1"/>
</dbReference>
<dbReference type="GO" id="GO:0016787">
    <property type="term" value="F:hydrolase activity"/>
    <property type="evidence" value="ECO:0007669"/>
    <property type="project" value="UniProtKB-KW"/>
</dbReference>
<dbReference type="InterPro" id="IPR011008">
    <property type="entry name" value="Dimeric_a/b-barrel"/>
</dbReference>
<name>A0A3N0EU78_SINP1</name>
<dbReference type="InterPro" id="IPR005545">
    <property type="entry name" value="YCII"/>
</dbReference>
<protein>
    <submittedName>
        <fullName evidence="3">GTP cyclohydrolase</fullName>
    </submittedName>
</protein>
<dbReference type="Pfam" id="PF03795">
    <property type="entry name" value="YCII"/>
    <property type="match status" value="1"/>
</dbReference>
<gene>
    <name evidence="3" type="ORF">ED312_04670</name>
</gene>
<dbReference type="PANTHER" id="PTHR37828">
    <property type="entry name" value="GSR2449 PROTEIN"/>
    <property type="match status" value="1"/>
</dbReference>
<dbReference type="Gene3D" id="3.30.70.1060">
    <property type="entry name" value="Dimeric alpha+beta barrel"/>
    <property type="match status" value="1"/>
</dbReference>
<accession>A0A3N0EU78</accession>
<comment type="caution">
    <text evidence="3">The sequence shown here is derived from an EMBL/GenBank/DDBJ whole genome shotgun (WGS) entry which is preliminary data.</text>
</comment>
<comment type="similarity">
    <text evidence="1">Belongs to the YciI family.</text>
</comment>
<keyword evidence="4" id="KW-1185">Reference proteome</keyword>
<evidence type="ECO:0000313" key="3">
    <source>
        <dbReference type="EMBL" id="RNL91314.1"/>
    </source>
</evidence>
<reference evidence="3 4" key="1">
    <citation type="submission" date="2018-10" db="EMBL/GenBank/DDBJ databases">
        <title>Sinomicrobium pectinilyticum sp. nov., a pectinase-producing bacterium isolated from alkaline and saline soil, and emended description of the genus Sinomicrobium.</title>
        <authorList>
            <person name="Cheng B."/>
            <person name="Li C."/>
            <person name="Lai Q."/>
            <person name="Du M."/>
            <person name="Shao Z."/>
            <person name="Xu P."/>
            <person name="Yang C."/>
        </authorList>
    </citation>
    <scope>NUCLEOTIDE SEQUENCE [LARGE SCALE GENOMIC DNA]</scope>
    <source>
        <strain evidence="3 4">5DNS001</strain>
    </source>
</reference>